<dbReference type="AlphaFoldDB" id="A0A858R5U7"/>
<keyword evidence="1" id="KW-0732">Signal</keyword>
<organism evidence="3 4">
    <name type="scientific">Aerophototrophica crusticola</name>
    <dbReference type="NCBI Taxonomy" id="1709002"/>
    <lineage>
        <taxon>Bacteria</taxon>
        <taxon>Pseudomonadati</taxon>
        <taxon>Pseudomonadota</taxon>
        <taxon>Alphaproteobacteria</taxon>
        <taxon>Rhodospirillales</taxon>
        <taxon>Rhodospirillaceae</taxon>
        <taxon>Aerophototrophica</taxon>
    </lineage>
</organism>
<reference evidence="3" key="1">
    <citation type="submission" date="2020-04" db="EMBL/GenBank/DDBJ databases">
        <title>A desert anoxygenic phototrophic bacterium fixes CO2 using RubisCO under aerobic conditions.</title>
        <authorList>
            <person name="Tang K."/>
        </authorList>
    </citation>
    <scope>NUCLEOTIDE SEQUENCE [LARGE SCALE GENOMIC DNA]</scope>
    <source>
        <strain evidence="3">MIMtkB3</strain>
    </source>
</reference>
<evidence type="ECO:0000313" key="4">
    <source>
        <dbReference type="Proteomes" id="UP000501891"/>
    </source>
</evidence>
<dbReference type="Proteomes" id="UP000501891">
    <property type="component" value="Chromosome"/>
</dbReference>
<dbReference type="Pfam" id="PF00149">
    <property type="entry name" value="Metallophos"/>
    <property type="match status" value="1"/>
</dbReference>
<protein>
    <submittedName>
        <fullName evidence="3">Metallophosphoesterase</fullName>
    </submittedName>
</protein>
<keyword evidence="4" id="KW-1185">Reference proteome</keyword>
<evidence type="ECO:0000313" key="3">
    <source>
        <dbReference type="EMBL" id="QJE72768.1"/>
    </source>
</evidence>
<feature type="chain" id="PRO_5032360950" evidence="1">
    <location>
        <begin position="25"/>
        <end position="470"/>
    </location>
</feature>
<dbReference type="KEGG" id="acru:HHL28_06395"/>
<sequence length="470" mass="48414">MRVIGSGLAAAVGVSFLAVTPAAASPGDLLSSYVLWGPGGQAIGRIVLDGTGQACPSLASGTAMAARTNPNPATFPITVCEVLVPADAPSAVLVNGQTVPLPVPKQKPGNVAVLGDSGCNTAKKQDCADPAQWPWPTLVQAAAAKNPDLVIHAGDYNYRGTPNQIQVNGQTQWTYDGCLQTPPISQNQPGSSLPDNWADWKADFFDPAAPLLAKAPWVFVRGNHELCSRAGPGYFYLLDARSNLLGPGQGEQSCAAPTPVPDITPTYKISLKSLSLVMLDSANACDSNNPPTMPMDPAVTAAYGPVMQALPGFFADGPAWFMTHRPILAVFSSNPSTGTGTVPVTATGTGGATLQAGLGSNPTLPANAAVTFSSHMHLFHTVTPSQPALPPQIVIGNSGVILQTVATPQTFTTTLLGQTMSGNTTAAFGWLWIDKLTDSANWSGTLLGTQGQALGTCALPVKDGSVCAVH</sequence>
<evidence type="ECO:0000256" key="1">
    <source>
        <dbReference type="SAM" id="SignalP"/>
    </source>
</evidence>
<dbReference type="InterPro" id="IPR029052">
    <property type="entry name" value="Metallo-depent_PP-like"/>
</dbReference>
<dbReference type="SUPFAM" id="SSF56300">
    <property type="entry name" value="Metallo-dependent phosphatases"/>
    <property type="match status" value="1"/>
</dbReference>
<feature type="signal peptide" evidence="1">
    <location>
        <begin position="1"/>
        <end position="24"/>
    </location>
</feature>
<gene>
    <name evidence="3" type="ORF">HHL28_06395</name>
</gene>
<feature type="domain" description="Calcineurin-like phosphoesterase" evidence="2">
    <location>
        <begin position="111"/>
        <end position="232"/>
    </location>
</feature>
<dbReference type="Gene3D" id="3.60.21.10">
    <property type="match status" value="1"/>
</dbReference>
<proteinExistence type="predicted"/>
<name>A0A858R5U7_9PROT</name>
<accession>A0A858R5U7</accession>
<dbReference type="GO" id="GO:0016787">
    <property type="term" value="F:hydrolase activity"/>
    <property type="evidence" value="ECO:0007669"/>
    <property type="project" value="InterPro"/>
</dbReference>
<evidence type="ECO:0000259" key="2">
    <source>
        <dbReference type="Pfam" id="PF00149"/>
    </source>
</evidence>
<dbReference type="EMBL" id="CP051775">
    <property type="protein sequence ID" value="QJE72768.1"/>
    <property type="molecule type" value="Genomic_DNA"/>
</dbReference>
<dbReference type="InterPro" id="IPR004843">
    <property type="entry name" value="Calcineurin-like_PHP"/>
</dbReference>